<dbReference type="InterPro" id="IPR036892">
    <property type="entry name" value="L27_dom_sf"/>
</dbReference>
<accession>A0A085LQV7</accession>
<dbReference type="CDD" id="cd06796">
    <property type="entry name" value="PDZ_Lin-7-like"/>
    <property type="match status" value="1"/>
</dbReference>
<dbReference type="SMART" id="SM00569">
    <property type="entry name" value="L27"/>
    <property type="match status" value="1"/>
</dbReference>
<dbReference type="PROSITE" id="PS51022">
    <property type="entry name" value="L27"/>
    <property type="match status" value="1"/>
</dbReference>
<evidence type="ECO:0000256" key="1">
    <source>
        <dbReference type="SAM" id="MobiDB-lite"/>
    </source>
</evidence>
<dbReference type="Pfam" id="PF23416">
    <property type="entry name" value="DUF7107"/>
    <property type="match status" value="10"/>
</dbReference>
<dbReference type="InterPro" id="IPR001478">
    <property type="entry name" value="PDZ"/>
</dbReference>
<evidence type="ECO:0008006" key="8">
    <source>
        <dbReference type="Google" id="ProtNLM"/>
    </source>
</evidence>
<protein>
    <recommendedName>
        <fullName evidence="8">PDZ domain-containing protein</fullName>
    </recommendedName>
</protein>
<dbReference type="SUPFAM" id="SSF101288">
    <property type="entry name" value="L27 domain"/>
    <property type="match status" value="1"/>
</dbReference>
<feature type="domain" description="L27" evidence="5">
    <location>
        <begin position="1227"/>
        <end position="1284"/>
    </location>
</feature>
<dbReference type="InterPro" id="IPR001810">
    <property type="entry name" value="F-box_dom"/>
</dbReference>
<gene>
    <name evidence="6" type="ORF">M513_11768</name>
</gene>
<dbReference type="PROSITE" id="PS50181">
    <property type="entry name" value="FBOX"/>
    <property type="match status" value="1"/>
</dbReference>
<proteinExistence type="predicted"/>
<dbReference type="InterPro" id="IPR036034">
    <property type="entry name" value="PDZ_sf"/>
</dbReference>
<dbReference type="SMART" id="SM00228">
    <property type="entry name" value="PDZ"/>
    <property type="match status" value="1"/>
</dbReference>
<sequence length="1793" mass="202767">MRCERSLFSCTLPGISTSRAMHKLSTMLRSMLLSFYFTLLIAGTAGETNTCKRHADCVGQEICLQGKCIDARPTNTHCLNDQGCPKNQGCKLNRCWEEETSRRYCKAHKDCQLQELCDHGYCIDAQPTHRICAAQRDCEAKEACRGKICWVPSSRKHVTVKSCSSYRDCTGSSICLHSRCVQGEGTGRRCVDNNSCYVGEECVQGICWRSKSLAPCTKHDDCHPSMFCYDETCREGKATGYPCQESSDCKGKQSCKENECWSLLEREQCNSHEDCAIKELCIDDICIIAEPTKERCLTDDNCPLRQACKRNQCWKPVDIQRSCMTHDDCYDYDVCIGDRCTTGFPTDRKCITDRSCENNEICRRDYCVKITGTQGTKCLAHEDCDEDMLCQRKRCREALPTQMECSRDSECANGGCKFNICWEYAGKPIVEGRCSVHDHCDAEKLCHKGVCVVPESTSDTCTTDLECKSTDRCKLNLCWRLQGTADFCTAFQKLQAPYEFPFVVTSCTRHNDCGDYSVCHESTCYLARPTKHLCYNDYDCALLNGGCRFGVCWSRLTTCKEHRECSGQDICYNGFCRTAEPSGNDCGFEEGEEQCKAKEMCRHNICWKLSTRHLCRNDEDCDEYSICEDRQCVTLRPVDGSCATSGPMGSCPANRVFKSAAESGANYVVGHFFTDMFGHEVPFYDTLGFVVCVCLYALKSYMRGGILVRGAESPSDFNTTTLWKGENVTWMEKWLDAEDYPAYVGCYFQAFDGTKVTKNLTVQIENLEGPCYHDGHEKFALQQCQPGQYCVRRKNNEPVCQQKPIGNRTNCNTSIFFPSLCELMNPNCWMNASCISNVSLSAYQDPDQVLPLGTYIKWPVTDSVRFTYYANQEVGKDVYVSLTCLERGEDRGSTKFEYEVRTFQPDEFSVAAGDVSFNICFDSELFRIVRRHHLRFVPKYLISLSAFDVTMEADGKELLESTPENPIHSVKCRIDSQYMITDLFHVQTWWSVSSTGKDLKTDVINGDEHVSSNYRCNVMVKFQPTFPRMEMEEYKHRELRIYLSGSRNVDFNKTIALERYNKRRPRKDEEDMFTSDVLLAIIMASSGVFGLGCLCFVNWYAGSVRKTKVKLGKLRKKPRIGGKRKGAAGWAPHLIRETPSIPSRDEEESSEPLLQGEQSMEEIKIALEDLDLDQSESTETRSDIETGTETRTYTETEEAGIQFDEEEEDNEETTEEPANQYRHALSKEEWHSHLAWNKDDISSAIDGDISSPELAALQKILKSEFFNCVREVYEHVYETVDIQGSPEARAMATAKATVAAFAAAEGYAHPRVVELPKTDEGLGFNVMGGKEQNSPIFISRIIPGGVADRNGALRRGDQLINVNGINVEGESHEKAVDLLKGASGSVKLLVRYTPRILEEVERRFDHQRVAATCTMHSESCSDIKLVDFSNALSPFNGSKKTQKRLKKLKARSVRETLNWYELDDRHFSDLTRESADDCFDEEAPRWDGLHSQKLECDAVQSAESYRSYPADLWHLIAQFIKPEDVCTFALLCRDTAAVVRSAHFWKGIYNRYCAGSSALPDRYLPQAMQRLFGLRTAVIRSLFFAYEPFVNRMQQRSCRLNTIVVDFCLIDNIVALFLSNEVITKLKRCVCISAWQNRSVDVSPREVQWTYYFRLLMNGRAKQSGRFANRKQTKSKFNRLKFLDDVNANADEGQLILKIVSSSYAFIPNTVLGGRLINVSTLLGSGLSSTCMCLSFTGTAVVGSKSDGTPVGSYCPTSIVISDVTATFAYDWWHSAFPSTPLTIQSLETTYHH</sequence>
<evidence type="ECO:0000259" key="4">
    <source>
        <dbReference type="PROSITE" id="PS50181"/>
    </source>
</evidence>
<feature type="signal peptide" evidence="2">
    <location>
        <begin position="1"/>
        <end position="46"/>
    </location>
</feature>
<evidence type="ECO:0000313" key="6">
    <source>
        <dbReference type="EMBL" id="KFD47353.1"/>
    </source>
</evidence>
<evidence type="ECO:0000256" key="2">
    <source>
        <dbReference type="SAM" id="SignalP"/>
    </source>
</evidence>
<dbReference type="PROSITE" id="PS50106">
    <property type="entry name" value="PDZ"/>
    <property type="match status" value="1"/>
</dbReference>
<feature type="region of interest" description="Disordered" evidence="1">
    <location>
        <begin position="1170"/>
        <end position="1218"/>
    </location>
</feature>
<feature type="region of interest" description="Disordered" evidence="1">
    <location>
        <begin position="1120"/>
        <end position="1156"/>
    </location>
</feature>
<dbReference type="InterPro" id="IPR004172">
    <property type="entry name" value="L27_dom"/>
</dbReference>
<dbReference type="GO" id="GO:0030054">
    <property type="term" value="C:cell junction"/>
    <property type="evidence" value="ECO:0007669"/>
    <property type="project" value="UniProtKB-ARBA"/>
</dbReference>
<dbReference type="PANTHER" id="PTHR14063">
    <property type="entry name" value="PROTEIN LIN-7 HOMOLOG"/>
    <property type="match status" value="1"/>
</dbReference>
<dbReference type="Pfam" id="PF02828">
    <property type="entry name" value="L27"/>
    <property type="match status" value="1"/>
</dbReference>
<dbReference type="InterPro" id="IPR036047">
    <property type="entry name" value="F-box-like_dom_sf"/>
</dbReference>
<keyword evidence="7" id="KW-1185">Reference proteome</keyword>
<dbReference type="SUPFAM" id="SSF50156">
    <property type="entry name" value="PDZ domain-like"/>
    <property type="match status" value="1"/>
</dbReference>
<feature type="chain" id="PRO_5001794766" description="PDZ domain-containing protein" evidence="2">
    <location>
        <begin position="47"/>
        <end position="1793"/>
    </location>
</feature>
<evidence type="ECO:0000259" key="5">
    <source>
        <dbReference type="PROSITE" id="PS51022"/>
    </source>
</evidence>
<organism evidence="6 7">
    <name type="scientific">Trichuris suis</name>
    <name type="common">pig whipworm</name>
    <dbReference type="NCBI Taxonomy" id="68888"/>
    <lineage>
        <taxon>Eukaryota</taxon>
        <taxon>Metazoa</taxon>
        <taxon>Ecdysozoa</taxon>
        <taxon>Nematoda</taxon>
        <taxon>Enoplea</taxon>
        <taxon>Dorylaimia</taxon>
        <taxon>Trichinellida</taxon>
        <taxon>Trichuridae</taxon>
        <taxon>Trichuris</taxon>
    </lineage>
</organism>
<dbReference type="EMBL" id="KL363330">
    <property type="protein sequence ID" value="KFD47353.1"/>
    <property type="molecule type" value="Genomic_DNA"/>
</dbReference>
<name>A0A085LQV7_9BILA</name>
<dbReference type="Proteomes" id="UP000030764">
    <property type="component" value="Unassembled WGS sequence"/>
</dbReference>
<dbReference type="InterPro" id="IPR051109">
    <property type="entry name" value="MAM_complex_regulator"/>
</dbReference>
<dbReference type="InterPro" id="IPR014775">
    <property type="entry name" value="L27_C"/>
</dbReference>
<feature type="domain" description="F-box" evidence="4">
    <location>
        <begin position="1502"/>
        <end position="1548"/>
    </location>
</feature>
<evidence type="ECO:0000313" key="7">
    <source>
        <dbReference type="Proteomes" id="UP000030764"/>
    </source>
</evidence>
<feature type="domain" description="PDZ" evidence="3">
    <location>
        <begin position="1312"/>
        <end position="1394"/>
    </location>
</feature>
<reference evidence="6 7" key="1">
    <citation type="journal article" date="2014" name="Nat. Genet.">
        <title>Genome and transcriptome of the porcine whipworm Trichuris suis.</title>
        <authorList>
            <person name="Jex A.R."/>
            <person name="Nejsum P."/>
            <person name="Schwarz E.M."/>
            <person name="Hu L."/>
            <person name="Young N.D."/>
            <person name="Hall R.S."/>
            <person name="Korhonen P.K."/>
            <person name="Liao S."/>
            <person name="Thamsborg S."/>
            <person name="Xia J."/>
            <person name="Xu P."/>
            <person name="Wang S."/>
            <person name="Scheerlinck J.P."/>
            <person name="Hofmann A."/>
            <person name="Sternberg P.W."/>
            <person name="Wang J."/>
            <person name="Gasser R.B."/>
        </authorList>
    </citation>
    <scope>NUCLEOTIDE SEQUENCE [LARGE SCALE GENOMIC DNA]</scope>
    <source>
        <strain evidence="6">DCEP-RM93M</strain>
    </source>
</reference>
<keyword evidence="2" id="KW-0732">Signal</keyword>
<dbReference type="SUPFAM" id="SSF81383">
    <property type="entry name" value="F-box domain"/>
    <property type="match status" value="1"/>
</dbReference>
<dbReference type="Pfam" id="PF00595">
    <property type="entry name" value="PDZ"/>
    <property type="match status" value="1"/>
</dbReference>
<evidence type="ECO:0000259" key="3">
    <source>
        <dbReference type="PROSITE" id="PS50106"/>
    </source>
</evidence>
<dbReference type="Gene3D" id="1.10.287.650">
    <property type="entry name" value="L27 domain"/>
    <property type="match status" value="1"/>
</dbReference>
<dbReference type="Gene3D" id="2.30.42.10">
    <property type="match status" value="1"/>
</dbReference>
<feature type="compositionally biased region" description="Acidic residues" evidence="1">
    <location>
        <begin position="1195"/>
        <end position="1215"/>
    </location>
</feature>
<dbReference type="InterPro" id="IPR055531">
    <property type="entry name" value="DUF7107"/>
</dbReference>